<evidence type="ECO:0000313" key="2">
    <source>
        <dbReference type="Proteomes" id="UP000772812"/>
    </source>
</evidence>
<dbReference type="InterPro" id="IPR036909">
    <property type="entry name" value="Cyt_c-like_dom_sf"/>
</dbReference>
<sequence>MVGYLIDRIMIIFLLLTFNIYGEDSGYQIYKNSCAQCHIEKTTEFVDNLSLKAPPIDAITRQIKYHYRKKEEFIQYLVDFLSQPDAEKSVCKPCIKRWGLMPQIDIPDEEKQSVALWMFKNFK</sequence>
<evidence type="ECO:0008006" key="3">
    <source>
        <dbReference type="Google" id="ProtNLM"/>
    </source>
</evidence>
<dbReference type="Gene3D" id="1.10.760.10">
    <property type="entry name" value="Cytochrome c-like domain"/>
    <property type="match status" value="1"/>
</dbReference>
<dbReference type="Proteomes" id="UP000772812">
    <property type="component" value="Unassembled WGS sequence"/>
</dbReference>
<protein>
    <recommendedName>
        <fullName evidence="3">Cytochrome c domain-containing protein</fullName>
    </recommendedName>
</protein>
<dbReference type="RefSeq" id="WP_200673035.1">
    <property type="nucleotide sequence ID" value="NZ_JAACYA010000001.1"/>
</dbReference>
<accession>A0ABS1GFC3</accession>
<keyword evidence="2" id="KW-1185">Reference proteome</keyword>
<name>A0ABS1GFC3_9AQUI</name>
<evidence type="ECO:0000313" key="1">
    <source>
        <dbReference type="EMBL" id="MBK3331620.1"/>
    </source>
</evidence>
<reference evidence="1 2" key="1">
    <citation type="journal article" date="2021" name="Syst. Appl. Microbiol.">
        <title>Persephonella atlantica sp. nov.: How to adapt to physico-chemical gradients in high temperature hydrothermal habitats.</title>
        <authorList>
            <person name="Francois D.X."/>
            <person name="Godfroy A."/>
            <person name="Mathien C."/>
            <person name="Aube J."/>
            <person name="Cathalot C."/>
            <person name="Lesongeur F."/>
            <person name="L'Haridon S."/>
            <person name="Philippon X."/>
            <person name="Roussel E.G."/>
        </authorList>
    </citation>
    <scope>NUCLEOTIDE SEQUENCE [LARGE SCALE GENOMIC DNA]</scope>
    <source>
        <strain evidence="1 2">MO1340</strain>
    </source>
</reference>
<gene>
    <name evidence="1" type="ORF">GWK41_00905</name>
</gene>
<organism evidence="1 2">
    <name type="scientific">Persephonella atlantica</name>
    <dbReference type="NCBI Taxonomy" id="2699429"/>
    <lineage>
        <taxon>Bacteria</taxon>
        <taxon>Pseudomonadati</taxon>
        <taxon>Aquificota</taxon>
        <taxon>Aquificia</taxon>
        <taxon>Aquificales</taxon>
        <taxon>Hydrogenothermaceae</taxon>
        <taxon>Persephonella</taxon>
    </lineage>
</organism>
<comment type="caution">
    <text evidence="1">The sequence shown here is derived from an EMBL/GenBank/DDBJ whole genome shotgun (WGS) entry which is preliminary data.</text>
</comment>
<dbReference type="EMBL" id="JAACYA010000001">
    <property type="protein sequence ID" value="MBK3331620.1"/>
    <property type="molecule type" value="Genomic_DNA"/>
</dbReference>
<dbReference type="SUPFAM" id="SSF46626">
    <property type="entry name" value="Cytochrome c"/>
    <property type="match status" value="1"/>
</dbReference>
<proteinExistence type="predicted"/>